<feature type="compositionally biased region" description="Low complexity" evidence="1">
    <location>
        <begin position="130"/>
        <end position="148"/>
    </location>
</feature>
<dbReference type="AlphaFoldDB" id="A0A6G1JEN6"/>
<dbReference type="EMBL" id="MU005573">
    <property type="protein sequence ID" value="KAF2688589.1"/>
    <property type="molecule type" value="Genomic_DNA"/>
</dbReference>
<feature type="region of interest" description="Disordered" evidence="1">
    <location>
        <begin position="281"/>
        <end position="326"/>
    </location>
</feature>
<dbReference type="Proteomes" id="UP000799291">
    <property type="component" value="Unassembled WGS sequence"/>
</dbReference>
<dbReference type="OrthoDB" id="3795884at2759"/>
<sequence>MCIILPVDHIPCTHTVAIWQHCIKAARSASGMKPCSRIRQHPRPILTRKLCVHCGGPRYFARRGGIADRGRGSPTMSSVSEEKDDRSESHDSGYHSDVIHEEEEYGQDDSTASPTASVVPAKKLREAPRGRSSSRPRSPTSRRPSWRPNLKREMSAEHIHYRNTSIDSTIRNFEEENSNTSRSQCSPEELALLEESIAPILQRPQAKRKSSTLLHPSSPPFEPMSGPQNDEAFSLADLTPPATPLQRPVPVRQGSSLLHPSSPDLEPTAAFSNEKAFPFNFSLPTPRSSPPTSAPAQSLHRPGLTPRKNSTLLHPSPPPESPPATAANFILPIHARTILSLPPTPLATPTTDSFQLRRSLSTKHSHTSYSDDEWEEPLHSSHSDGEDDSDDCAAAEGDCASFHAKAVVAHTGRMARASRISLLMNGNALRILQDC</sequence>
<feature type="compositionally biased region" description="Basic and acidic residues" evidence="1">
    <location>
        <begin position="150"/>
        <end position="160"/>
    </location>
</feature>
<feature type="compositionally biased region" description="Basic and acidic residues" evidence="1">
    <location>
        <begin position="80"/>
        <end position="99"/>
    </location>
</feature>
<evidence type="ECO:0000256" key="1">
    <source>
        <dbReference type="SAM" id="MobiDB-lite"/>
    </source>
</evidence>
<accession>A0A6G1JEN6</accession>
<feature type="region of interest" description="Disordered" evidence="1">
    <location>
        <begin position="364"/>
        <end position="392"/>
    </location>
</feature>
<feature type="region of interest" description="Disordered" evidence="1">
    <location>
        <begin position="62"/>
        <end position="163"/>
    </location>
</feature>
<proteinExistence type="predicted"/>
<reference evidence="2" key="1">
    <citation type="journal article" date="2020" name="Stud. Mycol.">
        <title>101 Dothideomycetes genomes: a test case for predicting lifestyles and emergence of pathogens.</title>
        <authorList>
            <person name="Haridas S."/>
            <person name="Albert R."/>
            <person name="Binder M."/>
            <person name="Bloem J."/>
            <person name="Labutti K."/>
            <person name="Salamov A."/>
            <person name="Andreopoulos B."/>
            <person name="Baker S."/>
            <person name="Barry K."/>
            <person name="Bills G."/>
            <person name="Bluhm B."/>
            <person name="Cannon C."/>
            <person name="Castanera R."/>
            <person name="Culley D."/>
            <person name="Daum C."/>
            <person name="Ezra D."/>
            <person name="Gonzalez J."/>
            <person name="Henrissat B."/>
            <person name="Kuo A."/>
            <person name="Liang C."/>
            <person name="Lipzen A."/>
            <person name="Lutzoni F."/>
            <person name="Magnuson J."/>
            <person name="Mondo S."/>
            <person name="Nolan M."/>
            <person name="Ohm R."/>
            <person name="Pangilinan J."/>
            <person name="Park H.-J."/>
            <person name="Ramirez L."/>
            <person name="Alfaro M."/>
            <person name="Sun H."/>
            <person name="Tritt A."/>
            <person name="Yoshinaga Y."/>
            <person name="Zwiers L.-H."/>
            <person name="Turgeon B."/>
            <person name="Goodwin S."/>
            <person name="Spatafora J."/>
            <person name="Crous P."/>
            <person name="Grigoriev I."/>
        </authorList>
    </citation>
    <scope>NUCLEOTIDE SEQUENCE</scope>
    <source>
        <strain evidence="2">CBS 122367</strain>
    </source>
</reference>
<evidence type="ECO:0000313" key="3">
    <source>
        <dbReference type="Proteomes" id="UP000799291"/>
    </source>
</evidence>
<gene>
    <name evidence="2" type="ORF">K458DRAFT_400748</name>
</gene>
<keyword evidence="3" id="KW-1185">Reference proteome</keyword>
<protein>
    <submittedName>
        <fullName evidence="2">Uncharacterized protein</fullName>
    </submittedName>
</protein>
<feature type="region of interest" description="Disordered" evidence="1">
    <location>
        <begin position="202"/>
        <end position="269"/>
    </location>
</feature>
<evidence type="ECO:0000313" key="2">
    <source>
        <dbReference type="EMBL" id="KAF2688589.1"/>
    </source>
</evidence>
<organism evidence="2 3">
    <name type="scientific">Lentithecium fluviatile CBS 122367</name>
    <dbReference type="NCBI Taxonomy" id="1168545"/>
    <lineage>
        <taxon>Eukaryota</taxon>
        <taxon>Fungi</taxon>
        <taxon>Dikarya</taxon>
        <taxon>Ascomycota</taxon>
        <taxon>Pezizomycotina</taxon>
        <taxon>Dothideomycetes</taxon>
        <taxon>Pleosporomycetidae</taxon>
        <taxon>Pleosporales</taxon>
        <taxon>Massarineae</taxon>
        <taxon>Lentitheciaceae</taxon>
        <taxon>Lentithecium</taxon>
    </lineage>
</organism>
<name>A0A6G1JEN6_9PLEO</name>